<dbReference type="CDD" id="cd18888">
    <property type="entry name" value="NUDIX_ADPRase_Nudt5"/>
    <property type="match status" value="1"/>
</dbReference>
<dbReference type="GO" id="GO:0019693">
    <property type="term" value="P:ribose phosphate metabolic process"/>
    <property type="evidence" value="ECO:0007669"/>
    <property type="project" value="TreeGrafter"/>
</dbReference>
<dbReference type="SUPFAM" id="SSF55811">
    <property type="entry name" value="Nudix"/>
    <property type="match status" value="1"/>
</dbReference>
<dbReference type="InterPro" id="IPR000086">
    <property type="entry name" value="NUDIX_hydrolase_dom"/>
</dbReference>
<keyword evidence="1 2" id="KW-0378">Hydrolase</keyword>
<dbReference type="PROSITE" id="PS00893">
    <property type="entry name" value="NUDIX_BOX"/>
    <property type="match status" value="1"/>
</dbReference>
<comment type="caution">
    <text evidence="4">The sequence shown here is derived from an EMBL/GenBank/DDBJ whole genome shotgun (WGS) entry which is preliminary data.</text>
</comment>
<name>A0A9N9F9K1_9GLOM</name>
<gene>
    <name evidence="4" type="ORF">AGERDE_LOCUS5083</name>
</gene>
<dbReference type="OrthoDB" id="10249920at2759"/>
<evidence type="ECO:0000256" key="2">
    <source>
        <dbReference type="RuleBase" id="RU003476"/>
    </source>
</evidence>
<dbReference type="Proteomes" id="UP000789831">
    <property type="component" value="Unassembled WGS sequence"/>
</dbReference>
<keyword evidence="5" id="KW-1185">Reference proteome</keyword>
<evidence type="ECO:0000256" key="1">
    <source>
        <dbReference type="ARBA" id="ARBA00022801"/>
    </source>
</evidence>
<reference evidence="4" key="1">
    <citation type="submission" date="2021-06" db="EMBL/GenBank/DDBJ databases">
        <authorList>
            <person name="Kallberg Y."/>
            <person name="Tangrot J."/>
            <person name="Rosling A."/>
        </authorList>
    </citation>
    <scope>NUCLEOTIDE SEQUENCE</scope>
    <source>
        <strain evidence="4">MT106</strain>
    </source>
</reference>
<dbReference type="InterPro" id="IPR015797">
    <property type="entry name" value="NUDIX_hydrolase-like_dom_sf"/>
</dbReference>
<dbReference type="InterPro" id="IPR020476">
    <property type="entry name" value="Nudix_hydrolase"/>
</dbReference>
<organism evidence="4 5">
    <name type="scientific">Ambispora gerdemannii</name>
    <dbReference type="NCBI Taxonomy" id="144530"/>
    <lineage>
        <taxon>Eukaryota</taxon>
        <taxon>Fungi</taxon>
        <taxon>Fungi incertae sedis</taxon>
        <taxon>Mucoromycota</taxon>
        <taxon>Glomeromycotina</taxon>
        <taxon>Glomeromycetes</taxon>
        <taxon>Archaeosporales</taxon>
        <taxon>Ambisporaceae</taxon>
        <taxon>Ambispora</taxon>
    </lineage>
</organism>
<dbReference type="AlphaFoldDB" id="A0A9N9F9K1"/>
<evidence type="ECO:0000313" key="5">
    <source>
        <dbReference type="Proteomes" id="UP000789831"/>
    </source>
</evidence>
<dbReference type="EMBL" id="CAJVPL010000648">
    <property type="protein sequence ID" value="CAG8517948.1"/>
    <property type="molecule type" value="Genomic_DNA"/>
</dbReference>
<dbReference type="GO" id="GO:0006753">
    <property type="term" value="P:nucleoside phosphate metabolic process"/>
    <property type="evidence" value="ECO:0007669"/>
    <property type="project" value="TreeGrafter"/>
</dbReference>
<dbReference type="GO" id="GO:0016462">
    <property type="term" value="F:pyrophosphatase activity"/>
    <property type="evidence" value="ECO:0007669"/>
    <property type="project" value="UniProtKB-ARBA"/>
</dbReference>
<evidence type="ECO:0000313" key="4">
    <source>
        <dbReference type="EMBL" id="CAG8517948.1"/>
    </source>
</evidence>
<dbReference type="Pfam" id="PF00293">
    <property type="entry name" value="NUDIX"/>
    <property type="match status" value="1"/>
</dbReference>
<feature type="domain" description="Nudix hydrolase" evidence="3">
    <location>
        <begin position="75"/>
        <end position="214"/>
    </location>
</feature>
<dbReference type="PROSITE" id="PS51462">
    <property type="entry name" value="NUDIX"/>
    <property type="match status" value="1"/>
</dbReference>
<dbReference type="PANTHER" id="PTHR11839:SF1">
    <property type="entry name" value="ADP-SUGAR PYROPHOSPHATASE"/>
    <property type="match status" value="1"/>
</dbReference>
<dbReference type="Gene3D" id="3.90.79.10">
    <property type="entry name" value="Nucleoside Triphosphate Pyrophosphohydrolase"/>
    <property type="match status" value="1"/>
</dbReference>
<protein>
    <submittedName>
        <fullName evidence="4">1479_t:CDS:1</fullName>
    </submittedName>
</protein>
<evidence type="ECO:0000259" key="3">
    <source>
        <dbReference type="PROSITE" id="PS51462"/>
    </source>
</evidence>
<dbReference type="PANTHER" id="PTHR11839">
    <property type="entry name" value="UDP/ADP-SUGAR PYROPHOSPHATASE"/>
    <property type="match status" value="1"/>
</dbReference>
<dbReference type="PRINTS" id="PR00502">
    <property type="entry name" value="NUDIXFAMILY"/>
</dbReference>
<proteinExistence type="inferred from homology"/>
<accession>A0A9N9F9K1</accession>
<comment type="similarity">
    <text evidence="2">Belongs to the Nudix hydrolase family.</text>
</comment>
<sequence length="227" mass="25626">MTSNIHIDLKNLTKLNAIKPIPKPFRKLGSGKWLELEEIEYSDPVANVARRWEVCRRIKDQNNNKEAAKEEKEIVDAIDIHALIIQPTQPNDPQIILVIQYRPAVGDYCVEFPSGLIDPHETPEQAAARELKEETGYIGTVKSVSPPICYEPGITDSKSRIVCMEIDASLPENMTPKQQLEEDEWSVTVLKVSNKNLYSALQELEKTVAIDSRIYAYALGIHMTQVS</sequence>
<dbReference type="InterPro" id="IPR020084">
    <property type="entry name" value="NUDIX_hydrolase_CS"/>
</dbReference>